<dbReference type="Proteomes" id="UP000015520">
    <property type="component" value="Unassembled WGS sequence"/>
</dbReference>
<dbReference type="EMBL" id="AUPZ01000004">
    <property type="protein sequence ID" value="EQB40031.1"/>
    <property type="molecule type" value="Genomic_DNA"/>
</dbReference>
<name>T0JPC1_9BACT</name>
<keyword evidence="3" id="KW-1185">Reference proteome</keyword>
<feature type="signal peptide" evidence="1">
    <location>
        <begin position="1"/>
        <end position="21"/>
    </location>
</feature>
<gene>
    <name evidence="2" type="ORF">M947_03130</name>
</gene>
<feature type="chain" id="PRO_5004565367" description="FAD/FMN-containing dehydrogenase" evidence="1">
    <location>
        <begin position="22"/>
        <end position="167"/>
    </location>
</feature>
<dbReference type="AlphaFoldDB" id="T0JPC1"/>
<sequence length="167" mass="18520">MKKIIVGLFVSIFFIGCSSTAAPEQAIEPKLVVGKSLSDVALSDQFEKVHKIEASTKKVIFAFSKDVAHTCNDFFVTQSPTYLSQNHTQFVADVSAAPSLIRSMFILPGLKDFKHTVLLLDDKKKAAPYRAEINNEQIVVVYIDDGLITKIKTIDSEDELKKVIEAK</sequence>
<evidence type="ECO:0000313" key="3">
    <source>
        <dbReference type="Proteomes" id="UP000015520"/>
    </source>
</evidence>
<organism evidence="2 3">
    <name type="scientific">Sulfurimonas hongkongensis</name>
    <dbReference type="NCBI Taxonomy" id="1172190"/>
    <lineage>
        <taxon>Bacteria</taxon>
        <taxon>Pseudomonadati</taxon>
        <taxon>Campylobacterota</taxon>
        <taxon>Epsilonproteobacteria</taxon>
        <taxon>Campylobacterales</taxon>
        <taxon>Sulfurimonadaceae</taxon>
        <taxon>Sulfurimonas</taxon>
    </lineage>
</organism>
<keyword evidence="1" id="KW-0732">Signal</keyword>
<proteinExistence type="predicted"/>
<dbReference type="STRING" id="1172190.M947_03130"/>
<dbReference type="PATRIC" id="fig|1172190.3.peg.611"/>
<dbReference type="OrthoDB" id="5340260at2"/>
<reference evidence="2 3" key="1">
    <citation type="submission" date="2013-07" db="EMBL/GenBank/DDBJ databases">
        <title>Sulfurimonas hongkongensis AST-10 Genome Sequencing.</title>
        <authorList>
            <person name="Cai L."/>
            <person name="Zhang T."/>
        </authorList>
    </citation>
    <scope>NUCLEOTIDE SEQUENCE [LARGE SCALE GENOMIC DNA]</scope>
    <source>
        <strain evidence="2 3">AST-10</strain>
    </source>
</reference>
<evidence type="ECO:0000256" key="1">
    <source>
        <dbReference type="SAM" id="SignalP"/>
    </source>
</evidence>
<accession>T0JPC1</accession>
<comment type="caution">
    <text evidence="2">The sequence shown here is derived from an EMBL/GenBank/DDBJ whole genome shotgun (WGS) entry which is preliminary data.</text>
</comment>
<protein>
    <recommendedName>
        <fullName evidence="4">FAD/FMN-containing dehydrogenase</fullName>
    </recommendedName>
</protein>
<dbReference type="eggNOG" id="ENOG5031D9H">
    <property type="taxonomic scope" value="Bacteria"/>
</dbReference>
<evidence type="ECO:0008006" key="4">
    <source>
        <dbReference type="Google" id="ProtNLM"/>
    </source>
</evidence>
<dbReference type="PROSITE" id="PS51257">
    <property type="entry name" value="PROKAR_LIPOPROTEIN"/>
    <property type="match status" value="1"/>
</dbReference>
<evidence type="ECO:0000313" key="2">
    <source>
        <dbReference type="EMBL" id="EQB40031.1"/>
    </source>
</evidence>
<dbReference type="RefSeq" id="WP_021286904.1">
    <property type="nucleotide sequence ID" value="NZ_AUPZ01000004.1"/>
</dbReference>